<protein>
    <submittedName>
        <fullName evidence="5">Glycosyl hydrolase</fullName>
    </submittedName>
</protein>
<accession>A0ABW5M1K4</accession>
<keyword evidence="6" id="KW-1185">Reference proteome</keyword>
<sequence length="173" mass="19368">MKPIYYLALLAFAALWGCSKNFRSTHQTVSPADPKATKETVALFRSIWKLQQKGVMYGHQDDLMYGRTWWAEKDRSDTKDFTGDYPAVAGFELGDIELGKASSLDSVDFNQMTEQIKTHYKRGGVITLSWHVNNPLTSQRPAESRQVKPTAWDVSSDKVVGSILPAGENHALC</sequence>
<evidence type="ECO:0000256" key="1">
    <source>
        <dbReference type="ARBA" id="ARBA00022801"/>
    </source>
</evidence>
<name>A0ABW5M1K4_9BACT</name>
<feature type="domain" description="GH26" evidence="4">
    <location>
        <begin position="38"/>
        <end position="173"/>
    </location>
</feature>
<dbReference type="Proteomes" id="UP001597469">
    <property type="component" value="Unassembled WGS sequence"/>
</dbReference>
<comment type="caution">
    <text evidence="3">Lacks conserved residue(s) required for the propagation of feature annotation.</text>
</comment>
<evidence type="ECO:0000313" key="6">
    <source>
        <dbReference type="Proteomes" id="UP001597469"/>
    </source>
</evidence>
<evidence type="ECO:0000259" key="4">
    <source>
        <dbReference type="PROSITE" id="PS51764"/>
    </source>
</evidence>
<keyword evidence="2" id="KW-0326">Glycosidase</keyword>
<dbReference type="Gene3D" id="3.20.20.80">
    <property type="entry name" value="Glycosidases"/>
    <property type="match status" value="1"/>
</dbReference>
<dbReference type="Pfam" id="PF02156">
    <property type="entry name" value="Glyco_hydro_26"/>
    <property type="match status" value="1"/>
</dbReference>
<keyword evidence="1 5" id="KW-0378">Hydrolase</keyword>
<proteinExistence type="inferred from homology"/>
<evidence type="ECO:0000313" key="5">
    <source>
        <dbReference type="EMBL" id="MFD2570437.1"/>
    </source>
</evidence>
<evidence type="ECO:0000256" key="3">
    <source>
        <dbReference type="PROSITE-ProRule" id="PRU01100"/>
    </source>
</evidence>
<reference evidence="6" key="1">
    <citation type="journal article" date="2019" name="Int. J. Syst. Evol. Microbiol.">
        <title>The Global Catalogue of Microorganisms (GCM) 10K type strain sequencing project: providing services to taxonomists for standard genome sequencing and annotation.</title>
        <authorList>
            <consortium name="The Broad Institute Genomics Platform"/>
            <consortium name="The Broad Institute Genome Sequencing Center for Infectious Disease"/>
            <person name="Wu L."/>
            <person name="Ma J."/>
        </authorList>
    </citation>
    <scope>NUCLEOTIDE SEQUENCE [LARGE SCALE GENOMIC DNA]</scope>
    <source>
        <strain evidence="6">KCTC 42805</strain>
    </source>
</reference>
<dbReference type="RefSeq" id="WP_381521107.1">
    <property type="nucleotide sequence ID" value="NZ_JBHULN010000003.1"/>
</dbReference>
<dbReference type="PROSITE" id="PS51764">
    <property type="entry name" value="GH26"/>
    <property type="match status" value="1"/>
</dbReference>
<dbReference type="EMBL" id="JBHULN010000003">
    <property type="protein sequence ID" value="MFD2570437.1"/>
    <property type="molecule type" value="Genomic_DNA"/>
</dbReference>
<comment type="similarity">
    <text evidence="3">Belongs to the glycosyl hydrolase 26 family.</text>
</comment>
<dbReference type="GO" id="GO:0016787">
    <property type="term" value="F:hydrolase activity"/>
    <property type="evidence" value="ECO:0007669"/>
    <property type="project" value="UniProtKB-KW"/>
</dbReference>
<organism evidence="5 6">
    <name type="scientific">Spirosoma soli</name>
    <dbReference type="NCBI Taxonomy" id="1770529"/>
    <lineage>
        <taxon>Bacteria</taxon>
        <taxon>Pseudomonadati</taxon>
        <taxon>Bacteroidota</taxon>
        <taxon>Cytophagia</taxon>
        <taxon>Cytophagales</taxon>
        <taxon>Cytophagaceae</taxon>
        <taxon>Spirosoma</taxon>
    </lineage>
</organism>
<gene>
    <name evidence="5" type="ORF">ACFSUS_07315</name>
</gene>
<dbReference type="InterPro" id="IPR017853">
    <property type="entry name" value="GH"/>
</dbReference>
<dbReference type="SUPFAM" id="SSF51445">
    <property type="entry name" value="(Trans)glycosidases"/>
    <property type="match status" value="1"/>
</dbReference>
<evidence type="ECO:0000256" key="2">
    <source>
        <dbReference type="ARBA" id="ARBA00023295"/>
    </source>
</evidence>
<dbReference type="InterPro" id="IPR022790">
    <property type="entry name" value="GH26_dom"/>
</dbReference>
<comment type="caution">
    <text evidence="5">The sequence shown here is derived from an EMBL/GenBank/DDBJ whole genome shotgun (WGS) entry which is preliminary data.</text>
</comment>